<proteinExistence type="predicted"/>
<dbReference type="EMBL" id="MN740596">
    <property type="protein sequence ID" value="QHS78339.1"/>
    <property type="molecule type" value="Genomic_DNA"/>
</dbReference>
<reference evidence="1" key="1">
    <citation type="journal article" date="2020" name="Nature">
        <title>Giant virus diversity and host interactions through global metagenomics.</title>
        <authorList>
            <person name="Schulz F."/>
            <person name="Roux S."/>
            <person name="Paez-Espino D."/>
            <person name="Jungbluth S."/>
            <person name="Walsh D.A."/>
            <person name="Denef V.J."/>
            <person name="McMahon K.D."/>
            <person name="Konstantinidis K.T."/>
            <person name="Eloe-Fadrosh E.A."/>
            <person name="Kyrpides N.C."/>
            <person name="Woyke T."/>
        </authorList>
    </citation>
    <scope>NUCLEOTIDE SEQUENCE</scope>
    <source>
        <strain evidence="1">GVMAG-S-1021933-23</strain>
    </source>
</reference>
<dbReference type="AlphaFoldDB" id="A0A6C0AF01"/>
<name>A0A6C0AF01_9ZZZZ</name>
<protein>
    <submittedName>
        <fullName evidence="1">Uncharacterized protein</fullName>
    </submittedName>
</protein>
<evidence type="ECO:0000313" key="1">
    <source>
        <dbReference type="EMBL" id="QHS78339.1"/>
    </source>
</evidence>
<accession>A0A6C0AF01</accession>
<sequence>MNDCYDIDILFNNQINEIKESLIQIGIGKCETIFDNHGYFSEKVYDFTIRKEFGIEYKIQLIHTKDKFDKFIENSDMDILKNYFDAHYFYISNLDSIINKVAIYDNKNQKNKNYRCKKYKDRGYKIININESELEIDTTLLQKND</sequence>
<organism evidence="1">
    <name type="scientific">viral metagenome</name>
    <dbReference type="NCBI Taxonomy" id="1070528"/>
    <lineage>
        <taxon>unclassified sequences</taxon>
        <taxon>metagenomes</taxon>
        <taxon>organismal metagenomes</taxon>
    </lineage>
</organism>